<keyword evidence="3" id="KW-0862">Zinc</keyword>
<accession>A0A565B997</accession>
<sequence length="248" mass="28616">MTTSASDRFYPKKSQSGRSHSDLRSDPCHNRASLNGDLRHRRDSDVCDSLRRVRQLCHRVGFSERKPVLRHDQSNAQCSSETQCKSSWGSYSFSESLERDRLCNRLRGMSLSSNRLRSYVSAHNVPVFHRKKPQLKPECNKNRQALDVTNGLHMQEVSSSEVNTESRECIFCLESLANGETLIQLNCNHIYHSDCLGPWLEIHGDCPYCRRLVTNPHEREEEPKPLILNRSLSWFETLLVFMGFAVTY</sequence>
<dbReference type="AlphaFoldDB" id="A0A565B997"/>
<organism evidence="7 8">
    <name type="scientific">Arabis nemorensis</name>
    <dbReference type="NCBI Taxonomy" id="586526"/>
    <lineage>
        <taxon>Eukaryota</taxon>
        <taxon>Viridiplantae</taxon>
        <taxon>Streptophyta</taxon>
        <taxon>Embryophyta</taxon>
        <taxon>Tracheophyta</taxon>
        <taxon>Spermatophyta</taxon>
        <taxon>Magnoliopsida</taxon>
        <taxon>eudicotyledons</taxon>
        <taxon>Gunneridae</taxon>
        <taxon>Pentapetalae</taxon>
        <taxon>rosids</taxon>
        <taxon>malvids</taxon>
        <taxon>Brassicales</taxon>
        <taxon>Brassicaceae</taxon>
        <taxon>Arabideae</taxon>
        <taxon>Arabis</taxon>
    </lineage>
</organism>
<dbReference type="Gene3D" id="3.30.40.10">
    <property type="entry name" value="Zinc/RING finger domain, C3HC4 (zinc finger)"/>
    <property type="match status" value="1"/>
</dbReference>
<proteinExistence type="predicted"/>
<evidence type="ECO:0000256" key="5">
    <source>
        <dbReference type="SAM" id="MobiDB-lite"/>
    </source>
</evidence>
<feature type="compositionally biased region" description="Basic and acidic residues" evidence="5">
    <location>
        <begin position="19"/>
        <end position="29"/>
    </location>
</feature>
<evidence type="ECO:0000256" key="3">
    <source>
        <dbReference type="ARBA" id="ARBA00022833"/>
    </source>
</evidence>
<evidence type="ECO:0000313" key="7">
    <source>
        <dbReference type="EMBL" id="VVA98228.1"/>
    </source>
</evidence>
<comment type="caution">
    <text evidence="7">The sequence shown here is derived from an EMBL/GenBank/DDBJ whole genome shotgun (WGS) entry which is preliminary data.</text>
</comment>
<evidence type="ECO:0000256" key="4">
    <source>
        <dbReference type="PROSITE-ProRule" id="PRU00175"/>
    </source>
</evidence>
<dbReference type="PANTHER" id="PTHR45931:SF3">
    <property type="entry name" value="RING ZINC FINGER-CONTAINING PROTEIN"/>
    <property type="match status" value="1"/>
</dbReference>
<dbReference type="GO" id="GO:0005634">
    <property type="term" value="C:nucleus"/>
    <property type="evidence" value="ECO:0007669"/>
    <property type="project" value="TreeGrafter"/>
</dbReference>
<keyword evidence="8" id="KW-1185">Reference proteome</keyword>
<dbReference type="SUPFAM" id="SSF57850">
    <property type="entry name" value="RING/U-box"/>
    <property type="match status" value="1"/>
</dbReference>
<name>A0A565B997_9BRAS</name>
<dbReference type="GO" id="GO:0008270">
    <property type="term" value="F:zinc ion binding"/>
    <property type="evidence" value="ECO:0007669"/>
    <property type="project" value="UniProtKB-KW"/>
</dbReference>
<reference evidence="7" key="1">
    <citation type="submission" date="2019-07" db="EMBL/GenBank/DDBJ databases">
        <authorList>
            <person name="Dittberner H."/>
        </authorList>
    </citation>
    <scope>NUCLEOTIDE SEQUENCE [LARGE SCALE GENOMIC DNA]</scope>
</reference>
<evidence type="ECO:0000256" key="2">
    <source>
        <dbReference type="ARBA" id="ARBA00022771"/>
    </source>
</evidence>
<dbReference type="SMART" id="SM00184">
    <property type="entry name" value="RING"/>
    <property type="match status" value="1"/>
</dbReference>
<gene>
    <name evidence="7" type="ORF">ANE_LOCUS8673</name>
</gene>
<dbReference type="InterPro" id="IPR001841">
    <property type="entry name" value="Znf_RING"/>
</dbReference>
<dbReference type="InterPro" id="IPR051834">
    <property type="entry name" value="RING_finger_E3_ligase"/>
</dbReference>
<dbReference type="GO" id="GO:0061630">
    <property type="term" value="F:ubiquitin protein ligase activity"/>
    <property type="evidence" value="ECO:0007669"/>
    <property type="project" value="TreeGrafter"/>
</dbReference>
<dbReference type="PANTHER" id="PTHR45931">
    <property type="entry name" value="SI:CH211-59O9.10"/>
    <property type="match status" value="1"/>
</dbReference>
<keyword evidence="1" id="KW-0479">Metal-binding</keyword>
<dbReference type="Pfam" id="PF13639">
    <property type="entry name" value="zf-RING_2"/>
    <property type="match status" value="1"/>
</dbReference>
<dbReference type="PROSITE" id="PS50089">
    <property type="entry name" value="ZF_RING_2"/>
    <property type="match status" value="1"/>
</dbReference>
<dbReference type="EMBL" id="CABITT030000003">
    <property type="protein sequence ID" value="VVA98228.1"/>
    <property type="molecule type" value="Genomic_DNA"/>
</dbReference>
<dbReference type="OrthoDB" id="8062037at2759"/>
<protein>
    <recommendedName>
        <fullName evidence="6">RING-type domain-containing protein</fullName>
    </recommendedName>
</protein>
<keyword evidence="2 4" id="KW-0863">Zinc-finger</keyword>
<evidence type="ECO:0000259" key="6">
    <source>
        <dbReference type="PROSITE" id="PS50089"/>
    </source>
</evidence>
<feature type="region of interest" description="Disordered" evidence="5">
    <location>
        <begin position="1"/>
        <end position="36"/>
    </location>
</feature>
<dbReference type="Proteomes" id="UP000489600">
    <property type="component" value="Unassembled WGS sequence"/>
</dbReference>
<dbReference type="GO" id="GO:0006511">
    <property type="term" value="P:ubiquitin-dependent protein catabolic process"/>
    <property type="evidence" value="ECO:0007669"/>
    <property type="project" value="TreeGrafter"/>
</dbReference>
<feature type="domain" description="RING-type" evidence="6">
    <location>
        <begin position="169"/>
        <end position="210"/>
    </location>
</feature>
<evidence type="ECO:0000256" key="1">
    <source>
        <dbReference type="ARBA" id="ARBA00022723"/>
    </source>
</evidence>
<evidence type="ECO:0000313" key="8">
    <source>
        <dbReference type="Proteomes" id="UP000489600"/>
    </source>
</evidence>
<dbReference type="InterPro" id="IPR013083">
    <property type="entry name" value="Znf_RING/FYVE/PHD"/>
</dbReference>